<dbReference type="InterPro" id="IPR055958">
    <property type="entry name" value="DUF7536"/>
</dbReference>
<evidence type="ECO:0000256" key="1">
    <source>
        <dbReference type="SAM" id="Phobius"/>
    </source>
</evidence>
<dbReference type="KEGG" id="sawl:NGM29_00510"/>
<dbReference type="Pfam" id="PF24380">
    <property type="entry name" value="DUF7536"/>
    <property type="match status" value="1"/>
</dbReference>
<organism evidence="2 3">
    <name type="scientific">Natronosalvus rutilus</name>
    <dbReference type="NCBI Taxonomy" id="2953753"/>
    <lineage>
        <taxon>Archaea</taxon>
        <taxon>Methanobacteriati</taxon>
        <taxon>Methanobacteriota</taxon>
        <taxon>Stenosarchaea group</taxon>
        <taxon>Halobacteria</taxon>
        <taxon>Halobacteriales</taxon>
        <taxon>Natrialbaceae</taxon>
        <taxon>Natronosalvus</taxon>
    </lineage>
</organism>
<name>A0A9E7SW90_9EURY</name>
<protein>
    <submittedName>
        <fullName evidence="2">Uncharacterized protein</fullName>
    </submittedName>
</protein>
<dbReference type="RefSeq" id="WP_254158321.1">
    <property type="nucleotide sequence ID" value="NZ_CP100355.1"/>
</dbReference>
<dbReference type="AlphaFoldDB" id="A0A9E7SW90"/>
<feature type="transmembrane region" description="Helical" evidence="1">
    <location>
        <begin position="59"/>
        <end position="82"/>
    </location>
</feature>
<sequence length="92" mass="9541">MSSSPDQPDRPPTAALLEALDVKRNAVISLLVGVAFTVAVFAFFVVVPGSNQQSGYLIALAFVLATTSAGTVWIALTVYAAIGLSRELSASE</sequence>
<feature type="transmembrane region" description="Helical" evidence="1">
    <location>
        <begin position="26"/>
        <end position="47"/>
    </location>
</feature>
<evidence type="ECO:0000313" key="3">
    <source>
        <dbReference type="Proteomes" id="UP001056855"/>
    </source>
</evidence>
<evidence type="ECO:0000313" key="2">
    <source>
        <dbReference type="EMBL" id="UTF53801.1"/>
    </source>
</evidence>
<dbReference type="EMBL" id="CP100355">
    <property type="protein sequence ID" value="UTF53801.1"/>
    <property type="molecule type" value="Genomic_DNA"/>
</dbReference>
<dbReference type="GeneID" id="73288482"/>
<keyword evidence="1" id="KW-1133">Transmembrane helix</keyword>
<keyword evidence="1" id="KW-0472">Membrane</keyword>
<reference evidence="2" key="1">
    <citation type="submission" date="2022-06" db="EMBL/GenBank/DDBJ databases">
        <title>Diverse halophilic archaea isolated from saline environments.</title>
        <authorList>
            <person name="Cui H.-L."/>
        </authorList>
    </citation>
    <scope>NUCLEOTIDE SEQUENCE</scope>
    <source>
        <strain evidence="2">WLHS1</strain>
    </source>
</reference>
<proteinExistence type="predicted"/>
<dbReference type="Proteomes" id="UP001056855">
    <property type="component" value="Chromosome"/>
</dbReference>
<accession>A0A9E7SW90</accession>
<gene>
    <name evidence="2" type="ORF">NGM29_00510</name>
</gene>
<keyword evidence="3" id="KW-1185">Reference proteome</keyword>
<keyword evidence="1" id="KW-0812">Transmembrane</keyword>